<dbReference type="EMBL" id="FRDI01000016">
    <property type="protein sequence ID" value="SHN72187.1"/>
    <property type="molecule type" value="Genomic_DNA"/>
</dbReference>
<dbReference type="SUPFAM" id="SSF51215">
    <property type="entry name" value="Regulatory protein AraC"/>
    <property type="match status" value="1"/>
</dbReference>
<dbReference type="InterPro" id="IPR014710">
    <property type="entry name" value="RmlC-like_jellyroll"/>
</dbReference>
<dbReference type="InterPro" id="IPR009057">
    <property type="entry name" value="Homeodomain-like_sf"/>
</dbReference>
<reference evidence="6 7" key="1">
    <citation type="submission" date="2016-12" db="EMBL/GenBank/DDBJ databases">
        <authorList>
            <person name="Song W.-J."/>
            <person name="Kurnit D.M."/>
        </authorList>
    </citation>
    <scope>NUCLEOTIDE SEQUENCE [LARGE SCALE GENOMIC DNA]</scope>
    <source>
        <strain evidence="6 7">DSM 11393</strain>
    </source>
</reference>
<dbReference type="Gene3D" id="1.10.10.60">
    <property type="entry name" value="Homeodomain-like"/>
    <property type="match status" value="1"/>
</dbReference>
<dbReference type="GO" id="GO:0043565">
    <property type="term" value="F:sequence-specific DNA binding"/>
    <property type="evidence" value="ECO:0007669"/>
    <property type="project" value="InterPro"/>
</dbReference>
<evidence type="ECO:0000256" key="2">
    <source>
        <dbReference type="ARBA" id="ARBA00023125"/>
    </source>
</evidence>
<dbReference type="SUPFAM" id="SSF46689">
    <property type="entry name" value="Homeodomain-like"/>
    <property type="match status" value="2"/>
</dbReference>
<dbReference type="InterPro" id="IPR003313">
    <property type="entry name" value="AraC-bd"/>
</dbReference>
<evidence type="ECO:0000256" key="3">
    <source>
        <dbReference type="ARBA" id="ARBA00023159"/>
    </source>
</evidence>
<dbReference type="Pfam" id="PF02311">
    <property type="entry name" value="AraC_binding"/>
    <property type="match status" value="1"/>
</dbReference>
<sequence length="201" mass="22894">MNNITFDNYYDELELVSGTSKHTFPTHIHQSLCIGVITKGAALLSFNNKTSILEKGSHYIIAPYQPHAITPLNGKEYSYLTICIKKDISKLCPELYKYLTKTKTLMQNTDPSSYNLQLLAQANNLSKYHFIKKFKEKIGITPYQFILNEKIKKVRQGILSKQSLADLALELGFSDQSHLCNTFKKYMGISPLQFSTAYKAH</sequence>
<dbReference type="GO" id="GO:0003700">
    <property type="term" value="F:DNA-binding transcription factor activity"/>
    <property type="evidence" value="ECO:0007669"/>
    <property type="project" value="InterPro"/>
</dbReference>
<protein>
    <submittedName>
        <fullName evidence="6">AraC-like ligand binding domain-containing protein</fullName>
    </submittedName>
</protein>
<name>A0A1M7TN74_9BACT</name>
<dbReference type="InterPro" id="IPR050204">
    <property type="entry name" value="AraC_XylS_family_regulators"/>
</dbReference>
<dbReference type="InterPro" id="IPR037923">
    <property type="entry name" value="HTH-like"/>
</dbReference>
<dbReference type="RefSeq" id="WP_072697962.1">
    <property type="nucleotide sequence ID" value="NZ_FRDI01000016.1"/>
</dbReference>
<feature type="domain" description="HTH araC/xylS-type" evidence="5">
    <location>
        <begin position="100"/>
        <end position="197"/>
    </location>
</feature>
<dbReference type="AlphaFoldDB" id="A0A1M7TN74"/>
<dbReference type="PANTHER" id="PTHR46796">
    <property type="entry name" value="HTH-TYPE TRANSCRIPTIONAL ACTIVATOR RHAS-RELATED"/>
    <property type="match status" value="1"/>
</dbReference>
<dbReference type="InterPro" id="IPR018062">
    <property type="entry name" value="HTH_AraC-typ_CS"/>
</dbReference>
<dbReference type="PROSITE" id="PS01124">
    <property type="entry name" value="HTH_ARAC_FAMILY_2"/>
    <property type="match status" value="1"/>
</dbReference>
<evidence type="ECO:0000256" key="1">
    <source>
        <dbReference type="ARBA" id="ARBA00023015"/>
    </source>
</evidence>
<evidence type="ECO:0000313" key="7">
    <source>
        <dbReference type="Proteomes" id="UP000186469"/>
    </source>
</evidence>
<keyword evidence="3" id="KW-0010">Activator</keyword>
<keyword evidence="2" id="KW-0238">DNA-binding</keyword>
<gene>
    <name evidence="6" type="ORF">SAMN02745728_02295</name>
</gene>
<dbReference type="OrthoDB" id="112032at2"/>
<organism evidence="6 7">
    <name type="scientific">Desulfovibrio litoralis DSM 11393</name>
    <dbReference type="NCBI Taxonomy" id="1121455"/>
    <lineage>
        <taxon>Bacteria</taxon>
        <taxon>Pseudomonadati</taxon>
        <taxon>Thermodesulfobacteriota</taxon>
        <taxon>Desulfovibrionia</taxon>
        <taxon>Desulfovibrionales</taxon>
        <taxon>Desulfovibrionaceae</taxon>
        <taxon>Desulfovibrio</taxon>
    </lineage>
</organism>
<keyword evidence="7" id="KW-1185">Reference proteome</keyword>
<keyword evidence="4" id="KW-0804">Transcription</keyword>
<keyword evidence="1" id="KW-0805">Transcription regulation</keyword>
<evidence type="ECO:0000313" key="6">
    <source>
        <dbReference type="EMBL" id="SHN72187.1"/>
    </source>
</evidence>
<dbReference type="PROSITE" id="PS00041">
    <property type="entry name" value="HTH_ARAC_FAMILY_1"/>
    <property type="match status" value="1"/>
</dbReference>
<dbReference type="SMART" id="SM00342">
    <property type="entry name" value="HTH_ARAC"/>
    <property type="match status" value="1"/>
</dbReference>
<dbReference type="STRING" id="1121455.SAMN02745728_02295"/>
<evidence type="ECO:0000259" key="5">
    <source>
        <dbReference type="PROSITE" id="PS01124"/>
    </source>
</evidence>
<evidence type="ECO:0000256" key="4">
    <source>
        <dbReference type="ARBA" id="ARBA00023163"/>
    </source>
</evidence>
<dbReference type="Gene3D" id="2.60.120.10">
    <property type="entry name" value="Jelly Rolls"/>
    <property type="match status" value="1"/>
</dbReference>
<accession>A0A1M7TN74</accession>
<dbReference type="InterPro" id="IPR018060">
    <property type="entry name" value="HTH_AraC"/>
</dbReference>
<dbReference type="Proteomes" id="UP000186469">
    <property type="component" value="Unassembled WGS sequence"/>
</dbReference>
<dbReference type="Pfam" id="PF12833">
    <property type="entry name" value="HTH_18"/>
    <property type="match status" value="1"/>
</dbReference>
<proteinExistence type="predicted"/>